<keyword evidence="2" id="KW-1185">Reference proteome</keyword>
<dbReference type="Proteomes" id="UP000236379">
    <property type="component" value="Unassembled WGS sequence"/>
</dbReference>
<dbReference type="AlphaFoldDB" id="A0A2K3UUA3"/>
<organism evidence="1 2">
    <name type="scientific">Deinococcus koreensis</name>
    <dbReference type="NCBI Taxonomy" id="2054903"/>
    <lineage>
        <taxon>Bacteria</taxon>
        <taxon>Thermotogati</taxon>
        <taxon>Deinococcota</taxon>
        <taxon>Deinococci</taxon>
        <taxon>Deinococcales</taxon>
        <taxon>Deinococcaceae</taxon>
        <taxon>Deinococcus</taxon>
    </lineage>
</organism>
<accession>A0A2K3UUA3</accession>
<protein>
    <submittedName>
        <fullName evidence="1">Uncharacterized protein</fullName>
    </submittedName>
</protein>
<evidence type="ECO:0000313" key="2">
    <source>
        <dbReference type="Proteomes" id="UP000236379"/>
    </source>
</evidence>
<dbReference type="EMBL" id="PPPD01000001">
    <property type="protein sequence ID" value="PNY80107.1"/>
    <property type="molecule type" value="Genomic_DNA"/>
</dbReference>
<comment type="caution">
    <text evidence="1">The sequence shown here is derived from an EMBL/GenBank/DDBJ whole genome shotgun (WGS) entry which is preliminary data.</text>
</comment>
<reference evidence="1 2" key="1">
    <citation type="submission" date="2018-01" db="EMBL/GenBank/DDBJ databases">
        <title>Deinococcus koreensis sp. nov., a radiation-resistant bacterium isolated from river water.</title>
        <authorList>
            <person name="Choi A."/>
        </authorList>
    </citation>
    <scope>NUCLEOTIDE SEQUENCE [LARGE SCALE GENOMIC DNA]</scope>
    <source>
        <strain evidence="1 2">SJW1-2</strain>
    </source>
</reference>
<evidence type="ECO:0000313" key="1">
    <source>
        <dbReference type="EMBL" id="PNY80107.1"/>
    </source>
</evidence>
<sequence length="153" mass="16309">MTANLGAAQATVTLLQTVHALSDLLGRGAVRVRPEARAPLGADLAQLSGKPRLTPGEARRLVEAVQSALDSGGQAALERHLAQREQRARLLLSRARLATPDGPARLPLAVLALTVPGGRPVLDALLADPGWNPYLSDRMNTEIVQRLLGQLRR</sequence>
<gene>
    <name evidence="1" type="ORF">CVO96_00940</name>
</gene>
<proteinExistence type="predicted"/>
<name>A0A2K3UUA3_9DEIO</name>